<organism evidence="2 3">
    <name type="scientific">Triparma retinervis</name>
    <dbReference type="NCBI Taxonomy" id="2557542"/>
    <lineage>
        <taxon>Eukaryota</taxon>
        <taxon>Sar</taxon>
        <taxon>Stramenopiles</taxon>
        <taxon>Ochrophyta</taxon>
        <taxon>Bolidophyceae</taxon>
        <taxon>Parmales</taxon>
        <taxon>Triparmaceae</taxon>
        <taxon>Triparma</taxon>
    </lineage>
</organism>
<name>A0A9W6ZHD8_9STRA</name>
<dbReference type="Proteomes" id="UP001165082">
    <property type="component" value="Unassembled WGS sequence"/>
</dbReference>
<dbReference type="OrthoDB" id="10570444at2759"/>
<feature type="transmembrane region" description="Helical" evidence="1">
    <location>
        <begin position="110"/>
        <end position="131"/>
    </location>
</feature>
<gene>
    <name evidence="2" type="ORF">TrRE_jg1133</name>
</gene>
<keyword evidence="1" id="KW-0812">Transmembrane</keyword>
<evidence type="ECO:0000256" key="1">
    <source>
        <dbReference type="SAM" id="Phobius"/>
    </source>
</evidence>
<proteinExistence type="predicted"/>
<dbReference type="AlphaFoldDB" id="A0A9W6ZHD8"/>
<keyword evidence="1" id="KW-0472">Membrane</keyword>
<dbReference type="EMBL" id="BRXZ01001944">
    <property type="protein sequence ID" value="GMH50385.1"/>
    <property type="molecule type" value="Genomic_DNA"/>
</dbReference>
<evidence type="ECO:0000313" key="3">
    <source>
        <dbReference type="Proteomes" id="UP001165082"/>
    </source>
</evidence>
<evidence type="ECO:0000313" key="2">
    <source>
        <dbReference type="EMBL" id="GMH50385.1"/>
    </source>
</evidence>
<accession>A0A9W6ZHD8</accession>
<feature type="transmembrane region" description="Helical" evidence="1">
    <location>
        <begin position="159"/>
        <end position="179"/>
    </location>
</feature>
<protein>
    <submittedName>
        <fullName evidence="2">Uncharacterized protein</fullName>
    </submittedName>
</protein>
<reference evidence="2" key="1">
    <citation type="submission" date="2022-07" db="EMBL/GenBank/DDBJ databases">
        <title>Genome analysis of Parmales, a sister group of diatoms, reveals the evolutionary specialization of diatoms from phago-mixotrophs to photoautotrophs.</title>
        <authorList>
            <person name="Ban H."/>
            <person name="Sato S."/>
            <person name="Yoshikawa S."/>
            <person name="Kazumasa Y."/>
            <person name="Nakamura Y."/>
            <person name="Ichinomiya M."/>
            <person name="Saitoh K."/>
            <person name="Sato N."/>
            <person name="Blanc-Mathieu R."/>
            <person name="Endo H."/>
            <person name="Kuwata A."/>
            <person name="Ogata H."/>
        </authorList>
    </citation>
    <scope>NUCLEOTIDE SEQUENCE</scope>
</reference>
<sequence length="278" mass="32235">MPKCNTELRSLTERDVHTIASGFLYLLRVSLDEEDAVYKFLEGYPSMSNLQEEHPMFCGTLIDFARGSSLALQQRFAKIKLTVLAGTSIMDLVTDILMITEFMRIGEDTYAWATFACVSLNLFFQSFLTWVQNKNWDWDSDKDNRKKAKSFYGYIPDRIIGKIMVIASLFSLASFNLLVQQQFTHNQDDEQKFKIFGNHTGKWEYKIAKEVKVWLNKQLPIWLDESPEWFNDQKMSILPDDYIEDPEILRRVRTKNVKEIIEQRRASLGGAATEVAGL</sequence>
<comment type="caution">
    <text evidence="2">The sequence shown here is derived from an EMBL/GenBank/DDBJ whole genome shotgun (WGS) entry which is preliminary data.</text>
</comment>
<keyword evidence="3" id="KW-1185">Reference proteome</keyword>
<keyword evidence="1" id="KW-1133">Transmembrane helix</keyword>